<reference evidence="1 2" key="1">
    <citation type="submission" date="2023-03" db="EMBL/GenBank/DDBJ databases">
        <title>Genome sequence of Lichtheimia ornata CBS 291.66.</title>
        <authorList>
            <person name="Mohabir J.T."/>
            <person name="Shea T.P."/>
            <person name="Kurbessoian T."/>
            <person name="Berby B."/>
            <person name="Fontaine J."/>
            <person name="Livny J."/>
            <person name="Gnirke A."/>
            <person name="Stajich J.E."/>
            <person name="Cuomo C.A."/>
        </authorList>
    </citation>
    <scope>NUCLEOTIDE SEQUENCE [LARGE SCALE GENOMIC DNA]</scope>
    <source>
        <strain evidence="1">CBS 291.66</strain>
    </source>
</reference>
<organism evidence="1 2">
    <name type="scientific">Lichtheimia ornata</name>
    <dbReference type="NCBI Taxonomy" id="688661"/>
    <lineage>
        <taxon>Eukaryota</taxon>
        <taxon>Fungi</taxon>
        <taxon>Fungi incertae sedis</taxon>
        <taxon>Mucoromycota</taxon>
        <taxon>Mucoromycotina</taxon>
        <taxon>Mucoromycetes</taxon>
        <taxon>Mucorales</taxon>
        <taxon>Lichtheimiaceae</taxon>
        <taxon>Lichtheimia</taxon>
    </lineage>
</organism>
<evidence type="ECO:0000313" key="1">
    <source>
        <dbReference type="EMBL" id="KAJ8652286.1"/>
    </source>
</evidence>
<sequence length="198" mass="22739">MVINIQVWIFPQSRINPKMPGGPWTFSYHWRFMHDYGQHDKDTKSRYQIIMVDIAAKVKNKPIKDRLLKTSNHGMSVPYHSGPGDRFWISYAQQLQDSTYIFQDKSIYGSLSISLVRAYTFINHFNQALKQSQTQTIKASINGTNMPRNKRQWHQDRSGGYVSLCRSGSQGTVRSPIKSRLAVGCRAESAQQSRPSLK</sequence>
<dbReference type="Proteomes" id="UP001234581">
    <property type="component" value="Unassembled WGS sequence"/>
</dbReference>
<name>A0AAD7UU18_9FUNG</name>
<dbReference type="RefSeq" id="XP_058337200.1">
    <property type="nucleotide sequence ID" value="XM_058492046.1"/>
</dbReference>
<comment type="caution">
    <text evidence="1">The sequence shown here is derived from an EMBL/GenBank/DDBJ whole genome shotgun (WGS) entry which is preliminary data.</text>
</comment>
<gene>
    <name evidence="1" type="ORF">O0I10_012100</name>
</gene>
<dbReference type="AlphaFoldDB" id="A0AAD7UU18"/>
<accession>A0AAD7UU18</accession>
<proteinExistence type="predicted"/>
<evidence type="ECO:0000313" key="2">
    <source>
        <dbReference type="Proteomes" id="UP001234581"/>
    </source>
</evidence>
<dbReference type="GeneID" id="83219487"/>
<protein>
    <submittedName>
        <fullName evidence="1">Uncharacterized protein</fullName>
    </submittedName>
</protein>
<keyword evidence="2" id="KW-1185">Reference proteome</keyword>
<dbReference type="EMBL" id="JARTCD010000111">
    <property type="protein sequence ID" value="KAJ8652286.1"/>
    <property type="molecule type" value="Genomic_DNA"/>
</dbReference>